<dbReference type="Gene3D" id="3.50.50.60">
    <property type="entry name" value="FAD/NAD(P)-binding domain"/>
    <property type="match status" value="1"/>
</dbReference>
<dbReference type="InterPro" id="IPR036188">
    <property type="entry name" value="FAD/NAD-bd_sf"/>
</dbReference>
<keyword evidence="2" id="KW-0285">Flavoprotein</keyword>
<dbReference type="GO" id="GO:0071949">
    <property type="term" value="F:FAD binding"/>
    <property type="evidence" value="ECO:0007669"/>
    <property type="project" value="InterPro"/>
</dbReference>
<dbReference type="Gene3D" id="3.40.30.120">
    <property type="match status" value="1"/>
</dbReference>
<reference evidence="6 7" key="1">
    <citation type="submission" date="2017-02" db="EMBL/GenBank/DDBJ databases">
        <title>Draft Genome Sequence of Streptomyces tsukubaensis F601, a Producer of the immunosuppressant tacrolimus FK506.</title>
        <authorList>
            <person name="Zong G."/>
            <person name="Zhong C."/>
            <person name="Fu J."/>
            <person name="Qin R."/>
            <person name="Cao G."/>
        </authorList>
    </citation>
    <scope>NUCLEOTIDE SEQUENCE [LARGE SCALE GENOMIC DNA]</scope>
    <source>
        <strain evidence="6 7">F601</strain>
    </source>
</reference>
<dbReference type="SUPFAM" id="SSF51905">
    <property type="entry name" value="FAD/NAD(P)-binding domain"/>
    <property type="match status" value="1"/>
</dbReference>
<dbReference type="InterPro" id="IPR002938">
    <property type="entry name" value="FAD-bd"/>
</dbReference>
<comment type="cofactor">
    <cofactor evidence="1">
        <name>FAD</name>
        <dbReference type="ChEBI" id="CHEBI:57692"/>
    </cofactor>
</comment>
<evidence type="ECO:0000313" key="6">
    <source>
        <dbReference type="EMBL" id="OON74386.1"/>
    </source>
</evidence>
<dbReference type="Pfam" id="PF21274">
    <property type="entry name" value="Rng_hyd_C"/>
    <property type="match status" value="1"/>
</dbReference>
<dbReference type="Gene3D" id="3.30.70.2450">
    <property type="match status" value="1"/>
</dbReference>
<evidence type="ECO:0000256" key="4">
    <source>
        <dbReference type="SAM" id="MobiDB-lite"/>
    </source>
</evidence>
<dbReference type="STRING" id="83656.B1H18_25145"/>
<dbReference type="GO" id="GO:0016709">
    <property type="term" value="F:oxidoreductase activity, acting on paired donors, with incorporation or reduction of molecular oxygen, NAD(P)H as one donor, and incorporation of one atom of oxygen"/>
    <property type="evidence" value="ECO:0007669"/>
    <property type="project" value="UniProtKB-ARBA"/>
</dbReference>
<dbReference type="PANTHER" id="PTHR43004">
    <property type="entry name" value="TRK SYSTEM POTASSIUM UPTAKE PROTEIN"/>
    <property type="match status" value="1"/>
</dbReference>
<dbReference type="Pfam" id="PF01494">
    <property type="entry name" value="FAD_binding_3"/>
    <property type="match status" value="1"/>
</dbReference>
<dbReference type="InterPro" id="IPR050641">
    <property type="entry name" value="RIFMO-like"/>
</dbReference>
<evidence type="ECO:0000256" key="3">
    <source>
        <dbReference type="ARBA" id="ARBA00022827"/>
    </source>
</evidence>
<feature type="domain" description="FAD-binding" evidence="5">
    <location>
        <begin position="8"/>
        <end position="173"/>
    </location>
</feature>
<evidence type="ECO:0000256" key="1">
    <source>
        <dbReference type="ARBA" id="ARBA00001974"/>
    </source>
</evidence>
<evidence type="ECO:0000313" key="7">
    <source>
        <dbReference type="Proteomes" id="UP000190539"/>
    </source>
</evidence>
<dbReference type="AlphaFoldDB" id="A0A1V4A332"/>
<sequence>MGSAGPAVAADGGRSTVRRLLGVAMEGETVDPAPILVADVRVPSLDRDNWHLFPPRAEGEGFTSMCPLPGTEDIQLVAQLPGGSPDTSPDAVREVVAARTHLAAEDVTEVRWASDFTARAALAQRFRVGRVFLAGDAAHVHSPAGGQGLNTSVQDAYNLGWKLGAALRAEAAAREAGGMSRSRDAVEAGSGSKAAAAETLLDTYEEERLRYAAEMLDLSTRIHRGEAKRGAATRQLGLGYRASSLSRETRKELPEGALRAGDRAPDGSPGGVRLFDAFRGPHLTLLAVATRPPRSVPGAASGAVRTVRVPAYEPYGEGLFLIRPDGYVGWAGTEETAGELAEWLDRLG</sequence>
<feature type="compositionally biased region" description="Basic and acidic residues" evidence="4">
    <location>
        <begin position="247"/>
        <end position="265"/>
    </location>
</feature>
<keyword evidence="7" id="KW-1185">Reference proteome</keyword>
<feature type="region of interest" description="Disordered" evidence="4">
    <location>
        <begin position="243"/>
        <end position="266"/>
    </location>
</feature>
<keyword evidence="3" id="KW-0274">FAD</keyword>
<evidence type="ECO:0000259" key="5">
    <source>
        <dbReference type="Pfam" id="PF01494"/>
    </source>
</evidence>
<proteinExistence type="predicted"/>
<dbReference type="PRINTS" id="PR00420">
    <property type="entry name" value="RNGMNOXGNASE"/>
</dbReference>
<gene>
    <name evidence="6" type="ORF">B1H18_25145</name>
</gene>
<comment type="caution">
    <text evidence="6">The sequence shown here is derived from an EMBL/GenBank/DDBJ whole genome shotgun (WGS) entry which is preliminary data.</text>
</comment>
<organism evidence="6 7">
    <name type="scientific">Streptomyces tsukubensis</name>
    <dbReference type="NCBI Taxonomy" id="83656"/>
    <lineage>
        <taxon>Bacteria</taxon>
        <taxon>Bacillati</taxon>
        <taxon>Actinomycetota</taxon>
        <taxon>Actinomycetes</taxon>
        <taxon>Kitasatosporales</taxon>
        <taxon>Streptomycetaceae</taxon>
        <taxon>Streptomyces</taxon>
    </lineage>
</organism>
<dbReference type="Proteomes" id="UP000190539">
    <property type="component" value="Unassembled WGS sequence"/>
</dbReference>
<evidence type="ECO:0000256" key="2">
    <source>
        <dbReference type="ARBA" id="ARBA00022630"/>
    </source>
</evidence>
<dbReference type="EMBL" id="MVFC01000027">
    <property type="protein sequence ID" value="OON74386.1"/>
    <property type="molecule type" value="Genomic_DNA"/>
</dbReference>
<protein>
    <recommendedName>
        <fullName evidence="5">FAD-binding domain-containing protein</fullName>
    </recommendedName>
</protein>
<accession>A0A1V4A332</accession>
<dbReference type="PANTHER" id="PTHR43004:SF19">
    <property type="entry name" value="BINDING MONOOXYGENASE, PUTATIVE (JCVI)-RELATED"/>
    <property type="match status" value="1"/>
</dbReference>
<name>A0A1V4A332_9ACTN</name>